<reference evidence="17 18" key="1">
    <citation type="journal article" date="2008" name="Nature">
        <title>The Trichoplax genome and the nature of placozoans.</title>
        <authorList>
            <person name="Srivastava M."/>
            <person name="Begovic E."/>
            <person name="Chapman J."/>
            <person name="Putnam N.H."/>
            <person name="Hellsten U."/>
            <person name="Kawashima T."/>
            <person name="Kuo A."/>
            <person name="Mitros T."/>
            <person name="Salamov A."/>
            <person name="Carpenter M.L."/>
            <person name="Signorovitch A.Y."/>
            <person name="Moreno M.A."/>
            <person name="Kamm K."/>
            <person name="Grimwood J."/>
            <person name="Schmutz J."/>
            <person name="Shapiro H."/>
            <person name="Grigoriev I.V."/>
            <person name="Buss L.W."/>
            <person name="Schierwater B."/>
            <person name="Dellaporta S.L."/>
            <person name="Rokhsar D.S."/>
        </authorList>
    </citation>
    <scope>NUCLEOTIDE SEQUENCE [LARGE SCALE GENOMIC DNA]</scope>
    <source>
        <strain evidence="17 18">Grell-BS-1999</strain>
    </source>
</reference>
<dbReference type="OMA" id="KQPPDAQ"/>
<feature type="compositionally biased region" description="Acidic residues" evidence="15">
    <location>
        <begin position="152"/>
        <end position="165"/>
    </location>
</feature>
<dbReference type="GO" id="GO:0005681">
    <property type="term" value="C:spliceosomal complex"/>
    <property type="evidence" value="ECO:0007669"/>
    <property type="project" value="InterPro"/>
</dbReference>
<evidence type="ECO:0000256" key="15">
    <source>
        <dbReference type="SAM" id="MobiDB-lite"/>
    </source>
</evidence>
<keyword evidence="10" id="KW-0862">Zinc</keyword>
<evidence type="ECO:0000256" key="8">
    <source>
        <dbReference type="ARBA" id="ARBA00022771"/>
    </source>
</evidence>
<keyword evidence="4" id="KW-0158">Chromosome</keyword>
<dbReference type="EMBL" id="DS985271">
    <property type="protein sequence ID" value="EDV19533.1"/>
    <property type="molecule type" value="Genomic_DNA"/>
</dbReference>
<evidence type="ECO:0000256" key="5">
    <source>
        <dbReference type="ARBA" id="ARBA00022473"/>
    </source>
</evidence>
<evidence type="ECO:0000256" key="12">
    <source>
        <dbReference type="ARBA" id="ARBA00023242"/>
    </source>
</evidence>
<keyword evidence="13" id="KW-0131">Cell cycle</keyword>
<dbReference type="STRING" id="10228.B3SCL0"/>
<dbReference type="PhylomeDB" id="B3SCL0"/>
<evidence type="ECO:0000256" key="10">
    <source>
        <dbReference type="ARBA" id="ARBA00022833"/>
    </source>
</evidence>
<dbReference type="GO" id="GO:0003676">
    <property type="term" value="F:nucleic acid binding"/>
    <property type="evidence" value="ECO:0007669"/>
    <property type="project" value="InterPro"/>
</dbReference>
<evidence type="ECO:0000256" key="6">
    <source>
        <dbReference type="ARBA" id="ARBA00022618"/>
    </source>
</evidence>
<dbReference type="GO" id="GO:0005634">
    <property type="term" value="C:nucleus"/>
    <property type="evidence" value="ECO:0000318"/>
    <property type="project" value="GO_Central"/>
</dbReference>
<comment type="subcellular location">
    <subcellularLocation>
        <location evidence="1">Chromosome</location>
    </subcellularLocation>
    <subcellularLocation>
        <location evidence="2">Nucleus speckle</location>
    </subcellularLocation>
</comment>
<dbReference type="Gene3D" id="3.30.160.60">
    <property type="entry name" value="Classic Zinc Finger"/>
    <property type="match status" value="1"/>
</dbReference>
<dbReference type="GO" id="GO:0016607">
    <property type="term" value="C:nuclear speck"/>
    <property type="evidence" value="ECO:0007669"/>
    <property type="project" value="UniProtKB-SubCell"/>
</dbReference>
<dbReference type="GO" id="GO:0005694">
    <property type="term" value="C:chromosome"/>
    <property type="evidence" value="ECO:0007669"/>
    <property type="project" value="UniProtKB-SubCell"/>
</dbReference>
<keyword evidence="8" id="KW-0863">Zinc-finger</keyword>
<feature type="compositionally biased region" description="Low complexity" evidence="15">
    <location>
        <begin position="121"/>
        <end position="137"/>
    </location>
</feature>
<dbReference type="PANTHER" id="PTHR13278">
    <property type="entry name" value="ZINC FINGER PROTEIN 830"/>
    <property type="match status" value="1"/>
</dbReference>
<dbReference type="GO" id="GO:0008270">
    <property type="term" value="F:zinc ion binding"/>
    <property type="evidence" value="ECO:0007669"/>
    <property type="project" value="UniProtKB-KW"/>
</dbReference>
<dbReference type="InterPro" id="IPR003604">
    <property type="entry name" value="Matrin/U1-like-C_Znf_C2H2"/>
</dbReference>
<evidence type="ECO:0000313" key="17">
    <source>
        <dbReference type="EMBL" id="EDV19533.1"/>
    </source>
</evidence>
<dbReference type="eggNOG" id="KOG3032">
    <property type="taxonomic scope" value="Eukaryota"/>
</dbReference>
<proteinExistence type="predicted"/>
<dbReference type="HOGENOM" id="CLU_058140_1_0_1"/>
<evidence type="ECO:0000313" key="18">
    <source>
        <dbReference type="Proteomes" id="UP000009022"/>
    </source>
</evidence>
<evidence type="ECO:0000256" key="1">
    <source>
        <dbReference type="ARBA" id="ARBA00004286"/>
    </source>
</evidence>
<feature type="domain" description="U1-type" evidence="16">
    <location>
        <begin position="15"/>
        <end position="49"/>
    </location>
</feature>
<keyword evidence="11" id="KW-0175">Coiled coil</keyword>
<keyword evidence="12" id="KW-0539">Nucleus</keyword>
<dbReference type="Pfam" id="PF12171">
    <property type="entry name" value="zf-C2H2_jaz"/>
    <property type="match status" value="1"/>
</dbReference>
<dbReference type="InterPro" id="IPR059039">
    <property type="entry name" value="ZNF380_CC"/>
</dbReference>
<dbReference type="PANTHER" id="PTHR13278:SF0">
    <property type="entry name" value="ZINC FINGER PROTEIN 830"/>
    <property type="match status" value="1"/>
</dbReference>
<evidence type="ECO:0000256" key="11">
    <source>
        <dbReference type="ARBA" id="ARBA00023054"/>
    </source>
</evidence>
<feature type="compositionally biased region" description="Basic and acidic residues" evidence="15">
    <location>
        <begin position="100"/>
        <end position="112"/>
    </location>
</feature>
<accession>B3SCL0</accession>
<feature type="compositionally biased region" description="Polar residues" evidence="15">
    <location>
        <begin position="67"/>
        <end position="78"/>
    </location>
</feature>
<evidence type="ECO:0000259" key="16">
    <source>
        <dbReference type="SMART" id="SM00451"/>
    </source>
</evidence>
<dbReference type="SMART" id="SM00451">
    <property type="entry name" value="ZnF_U1"/>
    <property type="match status" value="1"/>
</dbReference>
<dbReference type="GO" id="GO:0033260">
    <property type="term" value="P:nuclear DNA replication"/>
    <property type="evidence" value="ECO:0000318"/>
    <property type="project" value="GO_Central"/>
</dbReference>
<feature type="region of interest" description="Disordered" evidence="15">
    <location>
        <begin position="66"/>
        <end position="188"/>
    </location>
</feature>
<dbReference type="CTD" id="6759201"/>
<evidence type="ECO:0000256" key="2">
    <source>
        <dbReference type="ARBA" id="ARBA00004324"/>
    </source>
</evidence>
<dbReference type="GO" id="GO:0044773">
    <property type="term" value="P:mitotic DNA damage checkpoint signaling"/>
    <property type="evidence" value="ECO:0000318"/>
    <property type="project" value="GO_Central"/>
</dbReference>
<evidence type="ECO:0000256" key="7">
    <source>
        <dbReference type="ARBA" id="ARBA00022723"/>
    </source>
</evidence>
<feature type="compositionally biased region" description="Acidic residues" evidence="15">
    <location>
        <begin position="281"/>
        <end position="293"/>
    </location>
</feature>
<dbReference type="FunCoup" id="B3SCL0">
    <property type="interactions" value="1797"/>
</dbReference>
<dbReference type="GO" id="GO:0033314">
    <property type="term" value="P:mitotic DNA replication checkpoint signaling"/>
    <property type="evidence" value="ECO:0000318"/>
    <property type="project" value="GO_Central"/>
</dbReference>
<name>B3SCL0_TRIAD</name>
<protein>
    <recommendedName>
        <fullName evidence="3">Zinc finger protein 830</fullName>
    </recommendedName>
    <alternativeName>
        <fullName evidence="14">Coiled-coil domain-containing protein 16</fullName>
    </alternativeName>
</protein>
<evidence type="ECO:0000256" key="13">
    <source>
        <dbReference type="ARBA" id="ARBA00023306"/>
    </source>
</evidence>
<keyword evidence="5" id="KW-0217">Developmental protein</keyword>
<feature type="compositionally biased region" description="Polar residues" evidence="15">
    <location>
        <begin position="170"/>
        <end position="179"/>
    </location>
</feature>
<dbReference type="Proteomes" id="UP000009022">
    <property type="component" value="Unassembled WGS sequence"/>
</dbReference>
<keyword evidence="6" id="KW-0132">Cell division</keyword>
<feature type="region of interest" description="Disordered" evidence="15">
    <location>
        <begin position="271"/>
        <end position="301"/>
    </location>
</feature>
<keyword evidence="7" id="KW-0479">Metal-binding</keyword>
<dbReference type="InterPro" id="IPR022755">
    <property type="entry name" value="Znf_C2H2_jaz"/>
</dbReference>
<dbReference type="SUPFAM" id="SSF57667">
    <property type="entry name" value="beta-beta-alpha zinc fingers"/>
    <property type="match status" value="1"/>
</dbReference>
<evidence type="ECO:0000256" key="4">
    <source>
        <dbReference type="ARBA" id="ARBA00022454"/>
    </source>
</evidence>
<dbReference type="GeneID" id="6759201"/>
<dbReference type="Pfam" id="PF23406">
    <property type="entry name" value="ZNF380_CC"/>
    <property type="match status" value="1"/>
</dbReference>
<dbReference type="KEGG" id="tad:TRIADDRAFT_62010"/>
<dbReference type="AlphaFoldDB" id="B3SCL0"/>
<sequence length="301" mass="33647">MVQIAVLLSSVRSNTGQLSCAICNCNVKNELLWNAHIQSKKHKESVLNLKAQSNKVETKHYAVNKKVVSQNDDSSTFAKPTLPDSKRKQSVGDDEQSELAAKKLKVDEESVNKSEGNSLPSDFFDSGSASSTSTNTTEEAKLTANSLVGKYDDDEEDSEDEDEENDSGKNETANEQQPVKGTLPEGFFDDPVVDANVRHVEYKPKIDVEYEKFQKEIAKEEQKSDAIVEVDDVEAQLARDTLEVVEQLVCEEKIDTLRKAREMMKAKQLAAANARKKLDNDSDDDSEESEDEFFDWRAKKA</sequence>
<dbReference type="InterPro" id="IPR036236">
    <property type="entry name" value="Znf_C2H2_sf"/>
</dbReference>
<dbReference type="RefSeq" id="XP_002117965.1">
    <property type="nucleotide sequence ID" value="XM_002117929.1"/>
</dbReference>
<evidence type="ECO:0000256" key="14">
    <source>
        <dbReference type="ARBA" id="ARBA00030672"/>
    </source>
</evidence>
<organism evidence="17 18">
    <name type="scientific">Trichoplax adhaerens</name>
    <name type="common">Trichoplax reptans</name>
    <dbReference type="NCBI Taxonomy" id="10228"/>
    <lineage>
        <taxon>Eukaryota</taxon>
        <taxon>Metazoa</taxon>
        <taxon>Placozoa</taxon>
        <taxon>Uniplacotomia</taxon>
        <taxon>Trichoplacea</taxon>
        <taxon>Trichoplacidae</taxon>
        <taxon>Trichoplax</taxon>
    </lineage>
</organism>
<evidence type="ECO:0000256" key="3">
    <source>
        <dbReference type="ARBA" id="ARBA00017358"/>
    </source>
</evidence>
<gene>
    <name evidence="17" type="ORF">TRIADDRAFT_62010</name>
</gene>
<dbReference type="GO" id="GO:0051301">
    <property type="term" value="P:cell division"/>
    <property type="evidence" value="ECO:0007669"/>
    <property type="project" value="UniProtKB-KW"/>
</dbReference>
<keyword evidence="18" id="KW-1185">Reference proteome</keyword>
<dbReference type="InterPro" id="IPR040050">
    <property type="entry name" value="ZNF830-like"/>
</dbReference>
<dbReference type="InParanoid" id="B3SCL0"/>
<keyword evidence="9" id="KW-0498">Mitosis</keyword>
<evidence type="ECO:0000256" key="9">
    <source>
        <dbReference type="ARBA" id="ARBA00022776"/>
    </source>
</evidence>
<dbReference type="OrthoDB" id="77607at2759"/>